<evidence type="ECO:0000313" key="4">
    <source>
        <dbReference type="Proteomes" id="UP000638043"/>
    </source>
</evidence>
<keyword evidence="2" id="KW-0812">Transmembrane</keyword>
<feature type="transmembrane region" description="Helical" evidence="2">
    <location>
        <begin position="53"/>
        <end position="76"/>
    </location>
</feature>
<dbReference type="EMBL" id="BMMQ01000001">
    <property type="protein sequence ID" value="GGO59190.1"/>
    <property type="molecule type" value="Genomic_DNA"/>
</dbReference>
<accession>A0ABQ2MWR0</accession>
<evidence type="ECO:0000256" key="1">
    <source>
        <dbReference type="SAM" id="MobiDB-lite"/>
    </source>
</evidence>
<gene>
    <name evidence="3" type="ORF">GCM10010910_01570</name>
</gene>
<feature type="transmembrane region" description="Helical" evidence="2">
    <location>
        <begin position="88"/>
        <end position="105"/>
    </location>
</feature>
<evidence type="ECO:0000313" key="3">
    <source>
        <dbReference type="EMBL" id="GGO59190.1"/>
    </source>
</evidence>
<evidence type="ECO:0000256" key="2">
    <source>
        <dbReference type="SAM" id="Phobius"/>
    </source>
</evidence>
<keyword evidence="2" id="KW-1133">Transmembrane helix</keyword>
<comment type="caution">
    <text evidence="3">The sequence shown here is derived from an EMBL/GenBank/DDBJ whole genome shotgun (WGS) entry which is preliminary data.</text>
</comment>
<organism evidence="3 4">
    <name type="scientific">Microbacterium nanhaiense</name>
    <dbReference type="NCBI Taxonomy" id="1301026"/>
    <lineage>
        <taxon>Bacteria</taxon>
        <taxon>Bacillati</taxon>
        <taxon>Actinomycetota</taxon>
        <taxon>Actinomycetes</taxon>
        <taxon>Micrococcales</taxon>
        <taxon>Microbacteriaceae</taxon>
        <taxon>Microbacterium</taxon>
    </lineage>
</organism>
<proteinExistence type="predicted"/>
<feature type="region of interest" description="Disordered" evidence="1">
    <location>
        <begin position="1"/>
        <end position="38"/>
    </location>
</feature>
<name>A0ABQ2MWR0_9MICO</name>
<dbReference type="RefSeq" id="WP_188699464.1">
    <property type="nucleotide sequence ID" value="NZ_BMMQ01000001.1"/>
</dbReference>
<sequence>MNEDPGAADAPLHEEVPLDAEVDVPPNEVGTLEQEKDPDGTHWRFLDRWKHKFAFLLIAACMVWIVFFALIDHIWPRDGMTFSATSDTLKIIATTAMGFVFGQAVRK</sequence>
<reference evidence="4" key="1">
    <citation type="journal article" date="2019" name="Int. J. Syst. Evol. Microbiol.">
        <title>The Global Catalogue of Microorganisms (GCM) 10K type strain sequencing project: providing services to taxonomists for standard genome sequencing and annotation.</title>
        <authorList>
            <consortium name="The Broad Institute Genomics Platform"/>
            <consortium name="The Broad Institute Genome Sequencing Center for Infectious Disease"/>
            <person name="Wu L."/>
            <person name="Ma J."/>
        </authorList>
    </citation>
    <scope>NUCLEOTIDE SEQUENCE [LARGE SCALE GENOMIC DNA]</scope>
    <source>
        <strain evidence="4">CGMCC 4.7181</strain>
    </source>
</reference>
<keyword evidence="2" id="KW-0472">Membrane</keyword>
<keyword evidence="4" id="KW-1185">Reference proteome</keyword>
<dbReference type="Proteomes" id="UP000638043">
    <property type="component" value="Unassembled WGS sequence"/>
</dbReference>
<protein>
    <submittedName>
        <fullName evidence="3">Uncharacterized protein</fullName>
    </submittedName>
</protein>